<reference evidence="3 4" key="1">
    <citation type="submission" date="2019-12" db="EMBL/GenBank/DDBJ databases">
        <authorList>
            <person name="Dong K."/>
        </authorList>
    </citation>
    <scope>NUCLEOTIDE SEQUENCE [LARGE SCALE GENOMIC DNA]</scope>
    <source>
        <strain evidence="3 4">JCM 31225</strain>
    </source>
</reference>
<dbReference type="InterPro" id="IPR001584">
    <property type="entry name" value="Integrase_cat-core"/>
</dbReference>
<evidence type="ECO:0000259" key="2">
    <source>
        <dbReference type="PROSITE" id="PS50994"/>
    </source>
</evidence>
<dbReference type="RefSeq" id="WP_246163626.1">
    <property type="nucleotide sequence ID" value="NZ_WSQA01000030.1"/>
</dbReference>
<comment type="caution">
    <text evidence="3">The sequence shown here is derived from an EMBL/GenBank/DDBJ whole genome shotgun (WGS) entry which is preliminary data.</text>
</comment>
<accession>A0A6N8L4B8</accession>
<dbReference type="GO" id="GO:0003676">
    <property type="term" value="F:nucleic acid binding"/>
    <property type="evidence" value="ECO:0007669"/>
    <property type="project" value="InterPro"/>
</dbReference>
<organism evidence="3 4">
    <name type="scientific">Sphingobacterium humi</name>
    <dbReference type="NCBI Taxonomy" id="1796905"/>
    <lineage>
        <taxon>Bacteria</taxon>
        <taxon>Pseudomonadati</taxon>
        <taxon>Bacteroidota</taxon>
        <taxon>Sphingobacteriia</taxon>
        <taxon>Sphingobacteriales</taxon>
        <taxon>Sphingobacteriaceae</taxon>
        <taxon>Sphingobacterium</taxon>
    </lineage>
</organism>
<evidence type="ECO:0000256" key="1">
    <source>
        <dbReference type="SAM" id="MobiDB-lite"/>
    </source>
</evidence>
<feature type="region of interest" description="Disordered" evidence="1">
    <location>
        <begin position="277"/>
        <end position="325"/>
    </location>
</feature>
<dbReference type="Pfam" id="PF00665">
    <property type="entry name" value="rve"/>
    <property type="match status" value="1"/>
</dbReference>
<dbReference type="PANTHER" id="PTHR46889">
    <property type="entry name" value="TRANSPOSASE INSF FOR INSERTION SEQUENCE IS3B-RELATED"/>
    <property type="match status" value="1"/>
</dbReference>
<dbReference type="InterPro" id="IPR012337">
    <property type="entry name" value="RNaseH-like_sf"/>
</dbReference>
<evidence type="ECO:0000313" key="3">
    <source>
        <dbReference type="EMBL" id="MVZ64216.1"/>
    </source>
</evidence>
<protein>
    <submittedName>
        <fullName evidence="3">IS3 family transposase</fullName>
    </submittedName>
</protein>
<feature type="domain" description="Integrase catalytic" evidence="2">
    <location>
        <begin position="118"/>
        <end position="281"/>
    </location>
</feature>
<evidence type="ECO:0000313" key="4">
    <source>
        <dbReference type="Proteomes" id="UP000435036"/>
    </source>
</evidence>
<dbReference type="PANTHER" id="PTHR46889:SF5">
    <property type="entry name" value="INTEGRASE PROTEIN"/>
    <property type="match status" value="1"/>
</dbReference>
<dbReference type="SUPFAM" id="SSF53098">
    <property type="entry name" value="Ribonuclease H-like"/>
    <property type="match status" value="1"/>
</dbReference>
<dbReference type="AlphaFoldDB" id="A0A6N8L4B8"/>
<dbReference type="NCBIfam" id="NF033516">
    <property type="entry name" value="transpos_IS3"/>
    <property type="match status" value="1"/>
</dbReference>
<name>A0A6N8L4B8_9SPHI</name>
<dbReference type="Proteomes" id="UP000435036">
    <property type="component" value="Unassembled WGS sequence"/>
</dbReference>
<dbReference type="GO" id="GO:0015074">
    <property type="term" value="P:DNA integration"/>
    <property type="evidence" value="ECO:0007669"/>
    <property type="project" value="InterPro"/>
</dbReference>
<dbReference type="PROSITE" id="PS50994">
    <property type="entry name" value="INTEGRASE"/>
    <property type="match status" value="1"/>
</dbReference>
<sequence>MKGTYRAISLDRLCRLFGKSRQSYYKQNNRQQQADVRNQLVLERVREIRQHSHRMGTLKLRHILSREMGDAIRGLGRDAFFRLLRTNRLLIKPKKRYAISTQSDHRFKKWPDLVQRKQPERPEQLWVSDITYVRIKHRWLYLCLITDAFSRKIVGYKLTHSPTTKACLAALRMAITTRLYPEMKLMHHSDRGIQYCSVAYVNTLQAHDIAISMTASGSPYDNAVAERLNGILKHEYHMEDTFDDYSEALRQLVKAVDIYNNFRPHMSCNMLSPQEVHQSWKIENQPKPPKRRNQNARVKSKPSTEVNHHQKKTMKSKNKNKDNPI</sequence>
<keyword evidence="4" id="KW-1185">Reference proteome</keyword>
<gene>
    <name evidence="3" type="ORF">GQF63_19545</name>
</gene>
<dbReference type="InterPro" id="IPR050900">
    <property type="entry name" value="Transposase_IS3/IS150/IS904"/>
</dbReference>
<dbReference type="InterPro" id="IPR048020">
    <property type="entry name" value="Transpos_IS3"/>
</dbReference>
<dbReference type="Gene3D" id="3.30.420.10">
    <property type="entry name" value="Ribonuclease H-like superfamily/Ribonuclease H"/>
    <property type="match status" value="1"/>
</dbReference>
<feature type="compositionally biased region" description="Basic residues" evidence="1">
    <location>
        <begin position="309"/>
        <end position="318"/>
    </location>
</feature>
<dbReference type="EMBL" id="WSQA01000030">
    <property type="protein sequence ID" value="MVZ64216.1"/>
    <property type="molecule type" value="Genomic_DNA"/>
</dbReference>
<proteinExistence type="predicted"/>
<dbReference type="InterPro" id="IPR036397">
    <property type="entry name" value="RNaseH_sf"/>
</dbReference>
<feature type="compositionally biased region" description="Basic residues" evidence="1">
    <location>
        <begin position="288"/>
        <end position="300"/>
    </location>
</feature>